<gene>
    <name evidence="2" type="ORF">K9S39_37255</name>
</gene>
<organism evidence="2 3">
    <name type="scientific">Streptomyces halobius</name>
    <dbReference type="NCBI Taxonomy" id="2879846"/>
    <lineage>
        <taxon>Bacteria</taxon>
        <taxon>Bacillati</taxon>
        <taxon>Actinomycetota</taxon>
        <taxon>Actinomycetes</taxon>
        <taxon>Kitasatosporales</taxon>
        <taxon>Streptomycetaceae</taxon>
        <taxon>Streptomyces</taxon>
    </lineage>
</organism>
<name>A0ABY4MHD5_9ACTN</name>
<feature type="chain" id="PRO_5045621774" evidence="1">
    <location>
        <begin position="40"/>
        <end position="143"/>
    </location>
</feature>
<dbReference type="EMBL" id="CP086322">
    <property type="protein sequence ID" value="UQA96772.1"/>
    <property type="molecule type" value="Genomic_DNA"/>
</dbReference>
<feature type="signal peptide" evidence="1">
    <location>
        <begin position="1"/>
        <end position="39"/>
    </location>
</feature>
<dbReference type="Proteomes" id="UP000830115">
    <property type="component" value="Chromosome"/>
</dbReference>
<protein>
    <submittedName>
        <fullName evidence="2">SH3 domain-containing protein</fullName>
    </submittedName>
</protein>
<keyword evidence="3" id="KW-1185">Reference proteome</keyword>
<proteinExistence type="predicted"/>
<sequence length="143" mass="14740">MSTTDNLVVRGTRLAVGAGALTTAVALGASLLAAAPAQATTPSKPKPYGTVVSKGGMHERVHPSTDSSVAGYLPHRAQIGLVCKIRAQDVMGNTVWYLTGGTNRGQRKSWVSAKFVANTGVVKYCKDVSGKQGPGHTAKHAVG</sequence>
<evidence type="ECO:0000313" key="3">
    <source>
        <dbReference type="Proteomes" id="UP000830115"/>
    </source>
</evidence>
<dbReference type="RefSeq" id="WP_248867693.1">
    <property type="nucleotide sequence ID" value="NZ_CP086322.1"/>
</dbReference>
<keyword evidence="1" id="KW-0732">Signal</keyword>
<evidence type="ECO:0000313" key="2">
    <source>
        <dbReference type="EMBL" id="UQA96772.1"/>
    </source>
</evidence>
<evidence type="ECO:0000256" key="1">
    <source>
        <dbReference type="SAM" id="SignalP"/>
    </source>
</evidence>
<reference evidence="2" key="1">
    <citation type="submission" date="2021-10" db="EMBL/GenBank/DDBJ databases">
        <title>Streptomyces nigrumlapis sp.nov.,an antimicrobial producing actinobacterium isolated from Black Gobi rocks.</title>
        <authorList>
            <person name="Wen Y."/>
            <person name="Zhang W."/>
            <person name="Liu X.G."/>
        </authorList>
    </citation>
    <scope>NUCLEOTIDE SEQUENCE</scope>
    <source>
        <strain evidence="2">ST13-2-2</strain>
    </source>
</reference>
<accession>A0ABY4MHD5</accession>